<reference evidence="1" key="1">
    <citation type="submission" date="2022-08" db="EMBL/GenBank/DDBJ databases">
        <title>Genome Sequence of Fusarium decemcellulare.</title>
        <authorList>
            <person name="Buettner E."/>
        </authorList>
    </citation>
    <scope>NUCLEOTIDE SEQUENCE</scope>
    <source>
        <strain evidence="1">Babe19</strain>
    </source>
</reference>
<organism evidence="1 2">
    <name type="scientific">Fusarium decemcellulare</name>
    <dbReference type="NCBI Taxonomy" id="57161"/>
    <lineage>
        <taxon>Eukaryota</taxon>
        <taxon>Fungi</taxon>
        <taxon>Dikarya</taxon>
        <taxon>Ascomycota</taxon>
        <taxon>Pezizomycotina</taxon>
        <taxon>Sordariomycetes</taxon>
        <taxon>Hypocreomycetidae</taxon>
        <taxon>Hypocreales</taxon>
        <taxon>Nectriaceae</taxon>
        <taxon>Fusarium</taxon>
        <taxon>Fusarium decemcellulare species complex</taxon>
    </lineage>
</organism>
<evidence type="ECO:0000313" key="2">
    <source>
        <dbReference type="Proteomes" id="UP001148629"/>
    </source>
</evidence>
<keyword evidence="2" id="KW-1185">Reference proteome</keyword>
<comment type="caution">
    <text evidence="1">The sequence shown here is derived from an EMBL/GenBank/DDBJ whole genome shotgun (WGS) entry which is preliminary data.</text>
</comment>
<proteinExistence type="predicted"/>
<accession>A0ACC1SGW6</accession>
<dbReference type="EMBL" id="JANRMS010000465">
    <property type="protein sequence ID" value="KAJ3539360.1"/>
    <property type="molecule type" value="Genomic_DNA"/>
</dbReference>
<sequence length="333" mass="37061">MAPLTRRLCEMMLDSPCPTCWWSQSAIPYPEGHVESHDTQSHSKTLSSLRLDSMPEAEKGRGGLSMCINDVDDIHQFHRPFFSHSISLVPATSRVNLEEQMATMEDSTALVAGHHVQPKDRNLCSQHGALPSLGDVDMDIGDAWSHFEVARRSAEFYMDRYFQSLNAGLARPEIAQSVHLGAIETRGEHLRNGRYWDMKVARDCLIRDLNDMGFWIEQLSSSRQPKVKIPIGVACFSGVVISGLQHLRLELPQAVRAGEAALLLTLMSSCLDAAYEWTLTDGHQSVIADSINGKKELATLSNEHRHGGQLESLLLYHDVQPRSSNSEPLKPAL</sequence>
<evidence type="ECO:0000313" key="1">
    <source>
        <dbReference type="EMBL" id="KAJ3539360.1"/>
    </source>
</evidence>
<name>A0ACC1SGW6_9HYPO</name>
<dbReference type="Proteomes" id="UP001148629">
    <property type="component" value="Unassembled WGS sequence"/>
</dbReference>
<gene>
    <name evidence="1" type="ORF">NM208_g5521</name>
</gene>
<protein>
    <submittedName>
        <fullName evidence="1">Uncharacterized protein</fullName>
    </submittedName>
</protein>